<accession>A0AAJ8E0I1</accession>
<feature type="compositionally biased region" description="Basic residues" evidence="1">
    <location>
        <begin position="182"/>
        <end position="195"/>
    </location>
</feature>
<proteinExistence type="predicted"/>
<protein>
    <submittedName>
        <fullName evidence="2">Uncharacterized protein</fullName>
    </submittedName>
</protein>
<feature type="region of interest" description="Disordered" evidence="1">
    <location>
        <begin position="37"/>
        <end position="197"/>
    </location>
</feature>
<feature type="compositionally biased region" description="Basic and acidic residues" evidence="1">
    <location>
        <begin position="37"/>
        <end position="73"/>
    </location>
</feature>
<dbReference type="KEGG" id="ang:An18g02500"/>
<evidence type="ECO:0000256" key="1">
    <source>
        <dbReference type="SAM" id="MobiDB-lite"/>
    </source>
</evidence>
<dbReference type="GeneID" id="84593672"/>
<name>A0AAJ8E0I1_ASPNG</name>
<feature type="compositionally biased region" description="Pro residues" evidence="1">
    <location>
        <begin position="260"/>
        <end position="280"/>
    </location>
</feature>
<dbReference type="RefSeq" id="XP_059602900.1">
    <property type="nucleotide sequence ID" value="XM_059745661.1"/>
</dbReference>
<reference evidence="2" key="2">
    <citation type="submission" date="2025-08" db="UniProtKB">
        <authorList>
            <consortium name="RefSeq"/>
        </authorList>
    </citation>
    <scope>IDENTIFICATION</scope>
</reference>
<evidence type="ECO:0000313" key="2">
    <source>
        <dbReference type="RefSeq" id="XP_059602900.1"/>
    </source>
</evidence>
<feature type="compositionally biased region" description="Basic and acidic residues" evidence="1">
    <location>
        <begin position="94"/>
        <end position="103"/>
    </location>
</feature>
<reference evidence="2" key="1">
    <citation type="submission" date="2025-02" db="EMBL/GenBank/DDBJ databases">
        <authorList>
            <consortium name="NCBI Genome Project"/>
        </authorList>
    </citation>
    <scope>NUCLEOTIDE SEQUENCE</scope>
</reference>
<feature type="compositionally biased region" description="Basic and acidic residues" evidence="1">
    <location>
        <begin position="121"/>
        <end position="143"/>
    </location>
</feature>
<dbReference type="VEuPathDB" id="FungiDB:An18g02500"/>
<sequence>MAGGRKEGGRKEDWLSHATKAWIANRWDRLLSARANLKDNQKPRTIREESSKSQEGIRIREGLWQKKVDVDGRRHNRKSGDVAQSDGVTNEGPHAAEGERERNPSMGKTGESDGKKKKRERVSELVRREAEKEEEKEKEEKAQTHTHALAEGETATGTSFPRVECGSNSSVPPSVAAASTMRGRRKKIGSGRGKVRQLSTIVREKKATGRFLESHEKGHTRCEVTHTIEGKTFPEPQARSPLAGAKRRPAVVFPLAELNLPPPSAPPTPSPHPSSTPPFPLAALFE</sequence>
<dbReference type="AlphaFoldDB" id="A0AAJ8E0I1"/>
<feature type="compositionally biased region" description="Low complexity" evidence="1">
    <location>
        <begin position="169"/>
        <end position="179"/>
    </location>
</feature>
<gene>
    <name evidence="2" type="ORF">An18g02500</name>
</gene>
<organism evidence="2">
    <name type="scientific">Aspergillus niger</name>
    <dbReference type="NCBI Taxonomy" id="5061"/>
    <lineage>
        <taxon>Eukaryota</taxon>
        <taxon>Fungi</taxon>
        <taxon>Dikarya</taxon>
        <taxon>Ascomycota</taxon>
        <taxon>Pezizomycotina</taxon>
        <taxon>Eurotiomycetes</taxon>
        <taxon>Eurotiomycetidae</taxon>
        <taxon>Eurotiales</taxon>
        <taxon>Aspergillaceae</taxon>
        <taxon>Aspergillus</taxon>
        <taxon>Aspergillus subgen. Circumdati</taxon>
    </lineage>
</organism>
<feature type="region of interest" description="Disordered" evidence="1">
    <location>
        <begin position="257"/>
        <end position="286"/>
    </location>
</feature>